<sequence length="153" mass="16144">MMGPAGRVSQSYCFCSDREALPAPGYSQMFTKNPPIGGGDREEPQVAGSQPQKATSWTHCGGGASVENKRPISIWTCQTGELQEERGTHAAPRASPLPSTRWTHVPTAAGCPSWRAAVLKHRKGPLSGGCALTPGPRRALAAGELLQGPVSRE</sequence>
<organism evidence="2 3">
    <name type="scientific">Rousettus aegyptiacus</name>
    <name type="common">Egyptian fruit bat</name>
    <name type="synonym">Pteropus aegyptiacus</name>
    <dbReference type="NCBI Taxonomy" id="9407"/>
    <lineage>
        <taxon>Eukaryota</taxon>
        <taxon>Metazoa</taxon>
        <taxon>Chordata</taxon>
        <taxon>Craniata</taxon>
        <taxon>Vertebrata</taxon>
        <taxon>Euteleostomi</taxon>
        <taxon>Mammalia</taxon>
        <taxon>Eutheria</taxon>
        <taxon>Laurasiatheria</taxon>
        <taxon>Chiroptera</taxon>
        <taxon>Yinpterochiroptera</taxon>
        <taxon>Pteropodoidea</taxon>
        <taxon>Pteropodidae</taxon>
        <taxon>Rousettinae</taxon>
        <taxon>Rousettus</taxon>
    </lineage>
</organism>
<proteinExistence type="predicted"/>
<gene>
    <name evidence="2" type="ORF">HJG63_008908</name>
</gene>
<evidence type="ECO:0000313" key="3">
    <source>
        <dbReference type="Proteomes" id="UP000593571"/>
    </source>
</evidence>
<evidence type="ECO:0000256" key="1">
    <source>
        <dbReference type="SAM" id="MobiDB-lite"/>
    </source>
</evidence>
<accession>A0A7J8CHF6</accession>
<feature type="region of interest" description="Disordered" evidence="1">
    <location>
        <begin position="24"/>
        <end position="67"/>
    </location>
</feature>
<dbReference type="EMBL" id="JACASE010000014">
    <property type="protein sequence ID" value="KAF6410343.1"/>
    <property type="molecule type" value="Genomic_DNA"/>
</dbReference>
<feature type="compositionally biased region" description="Polar residues" evidence="1">
    <location>
        <begin position="47"/>
        <end position="58"/>
    </location>
</feature>
<reference evidence="2 3" key="1">
    <citation type="journal article" date="2020" name="Nature">
        <title>Six reference-quality genomes reveal evolution of bat adaptations.</title>
        <authorList>
            <person name="Jebb D."/>
            <person name="Huang Z."/>
            <person name="Pippel M."/>
            <person name="Hughes G.M."/>
            <person name="Lavrichenko K."/>
            <person name="Devanna P."/>
            <person name="Winkler S."/>
            <person name="Jermiin L.S."/>
            <person name="Skirmuntt E.C."/>
            <person name="Katzourakis A."/>
            <person name="Burkitt-Gray L."/>
            <person name="Ray D.A."/>
            <person name="Sullivan K.A.M."/>
            <person name="Roscito J.G."/>
            <person name="Kirilenko B.M."/>
            <person name="Davalos L.M."/>
            <person name="Corthals A.P."/>
            <person name="Power M.L."/>
            <person name="Jones G."/>
            <person name="Ransome R.D."/>
            <person name="Dechmann D.K.N."/>
            <person name="Locatelli A.G."/>
            <person name="Puechmaille S.J."/>
            <person name="Fedrigo O."/>
            <person name="Jarvis E.D."/>
            <person name="Hiller M."/>
            <person name="Vernes S.C."/>
            <person name="Myers E.W."/>
            <person name="Teeling E.C."/>
        </authorList>
    </citation>
    <scope>NUCLEOTIDE SEQUENCE [LARGE SCALE GENOMIC DNA]</scope>
    <source>
        <strain evidence="2">MRouAeg1</strain>
        <tissue evidence="2">Muscle</tissue>
    </source>
</reference>
<keyword evidence="3" id="KW-1185">Reference proteome</keyword>
<protein>
    <submittedName>
        <fullName evidence="2">Uncharacterized protein</fullName>
    </submittedName>
</protein>
<comment type="caution">
    <text evidence="2">The sequence shown here is derived from an EMBL/GenBank/DDBJ whole genome shotgun (WGS) entry which is preliminary data.</text>
</comment>
<dbReference type="Proteomes" id="UP000593571">
    <property type="component" value="Unassembled WGS sequence"/>
</dbReference>
<dbReference type="AlphaFoldDB" id="A0A7J8CHF6"/>
<evidence type="ECO:0000313" key="2">
    <source>
        <dbReference type="EMBL" id="KAF6410343.1"/>
    </source>
</evidence>
<name>A0A7J8CHF6_ROUAE</name>